<proteinExistence type="inferred from homology"/>
<dbReference type="GO" id="GO:0015031">
    <property type="term" value="P:protein transport"/>
    <property type="evidence" value="ECO:0007669"/>
    <property type="project" value="InterPro"/>
</dbReference>
<organism evidence="6 7">
    <name type="scientific">Schistosoma margrebowiei</name>
    <dbReference type="NCBI Taxonomy" id="48269"/>
    <lineage>
        <taxon>Eukaryota</taxon>
        <taxon>Metazoa</taxon>
        <taxon>Spiralia</taxon>
        <taxon>Lophotrochozoa</taxon>
        <taxon>Platyhelminthes</taxon>
        <taxon>Trematoda</taxon>
        <taxon>Digenea</taxon>
        <taxon>Strigeidida</taxon>
        <taxon>Schistosomatoidea</taxon>
        <taxon>Schistosomatidae</taxon>
        <taxon>Schistosoma</taxon>
    </lineage>
</organism>
<evidence type="ECO:0000256" key="5">
    <source>
        <dbReference type="ARBA" id="ARBA00046920"/>
    </source>
</evidence>
<dbReference type="InterPro" id="IPR005061">
    <property type="entry name" value="Ist1"/>
</dbReference>
<comment type="similarity">
    <text evidence="1">Belongs to the IST1 family.</text>
</comment>
<evidence type="ECO:0000256" key="1">
    <source>
        <dbReference type="ARBA" id="ARBA00005536"/>
    </source>
</evidence>
<dbReference type="Pfam" id="PF03398">
    <property type="entry name" value="Ist1"/>
    <property type="match status" value="1"/>
</dbReference>
<protein>
    <recommendedName>
        <fullName evidence="2">IST1 homolog</fullName>
    </recommendedName>
    <alternativeName>
        <fullName evidence="3">Charged multivesicular body protein 8</fullName>
    </alternativeName>
</protein>
<evidence type="ECO:0000313" key="6">
    <source>
        <dbReference type="EMBL" id="VDO93358.1"/>
    </source>
</evidence>
<keyword evidence="7" id="KW-1185">Reference proteome</keyword>
<dbReference type="EMBL" id="UZAI01006032">
    <property type="protein sequence ID" value="VDO93358.1"/>
    <property type="molecule type" value="Genomic_DNA"/>
</dbReference>
<gene>
    <name evidence="6" type="ORF">SMRZ_LOCUS11057</name>
</gene>
<dbReference type="PANTHER" id="PTHR12161">
    <property type="entry name" value="IST1 FAMILY MEMBER"/>
    <property type="match status" value="1"/>
</dbReference>
<reference evidence="6 7" key="1">
    <citation type="submission" date="2018-11" db="EMBL/GenBank/DDBJ databases">
        <authorList>
            <consortium name="Pathogen Informatics"/>
        </authorList>
    </citation>
    <scope>NUCLEOTIDE SEQUENCE [LARGE SCALE GENOMIC DNA]</scope>
    <source>
        <strain evidence="6 7">Zambia</strain>
    </source>
</reference>
<sequence>MSVSHLIYKELLNIRLCIQRLEYVQKKKSEISKGIRREIADLLKDGKVDRARIKVEQIIRDDYYTMFNASLETPIATILWSKSRIKNEIPELEIVGQQLAIKFGRNYVRECCEKANMVNRTVMTKLNSIVPGANLVEMYLVSYFFQQPRPFDLPFRCYPSRSAKIRTKCAIQFFNLYSIGDECFYLNDSIFNRIQTYAHYKILVPADTEKYGPYKLRYYRRDKKGIESTTSVNQWSLQHNL</sequence>
<evidence type="ECO:0000313" key="7">
    <source>
        <dbReference type="Proteomes" id="UP000277204"/>
    </source>
</evidence>
<accession>A0A183M4T2</accession>
<comment type="function">
    <text evidence="4">ESCRT-III-like protein involved in cytokinesis, nuclear envelope reassembly and endosomal tubulation. Is required for efficient abscission during cytokinesis. Involved in recruiting VPS4A and/or VPS4B to the midbody of dividing cells. During late anaphase, involved in nuclear envelope reassembly and mitotic spindle disassembly together with the ESCRT-III complex: IST1 acts by mediating the recruitment of SPAST to the nuclear membrane, leading to microtubule severing. Recruited to the reforming nuclear envelope (NE) during anaphase by LEMD2. Regulates early endosomal tubulation together with the ESCRT-III complex by mediating the recruitment of SPAST.</text>
</comment>
<evidence type="ECO:0000256" key="3">
    <source>
        <dbReference type="ARBA" id="ARBA00032374"/>
    </source>
</evidence>
<dbReference type="InterPro" id="IPR042277">
    <property type="entry name" value="IST1-like"/>
</dbReference>
<dbReference type="Proteomes" id="UP000277204">
    <property type="component" value="Unassembled WGS sequence"/>
</dbReference>
<dbReference type="PANTHER" id="PTHR12161:SF5">
    <property type="entry name" value="IST1 HOMOLOG"/>
    <property type="match status" value="1"/>
</dbReference>
<evidence type="ECO:0000256" key="4">
    <source>
        <dbReference type="ARBA" id="ARBA00046124"/>
    </source>
</evidence>
<dbReference type="Gene3D" id="1.20.1260.60">
    <property type="entry name" value="Vacuolar protein sorting-associated protein Ist1"/>
    <property type="match status" value="2"/>
</dbReference>
<evidence type="ECO:0000256" key="2">
    <source>
        <dbReference type="ARBA" id="ARBA00014513"/>
    </source>
</evidence>
<dbReference type="AlphaFoldDB" id="A0A183M4T2"/>
<dbReference type="STRING" id="48269.A0A183M4T2"/>
<comment type="subunit">
    <text evidence="5">Interacts with CHMP1A, CHMP1B, VPS4A and VTA1. Interacts with SPAST, STAMBP, and USP8. May interact with VPS37B. May associate with the ESCRT-I complex. Interacts with MITD1, in competition with VSP4. Interacts with SPART (via MIT domain); leading to the recruitment of SPART to midbodies. Interacts with SPAST.</text>
</comment>
<name>A0A183M4T2_9TREM</name>